<dbReference type="PANTHER" id="PTHR12993:SF30">
    <property type="entry name" value="N-ACETYL-ALPHA-D-GLUCOSAMINYL L-MALATE DEACETYLASE 1"/>
    <property type="match status" value="1"/>
</dbReference>
<dbReference type="Proteomes" id="UP001595818">
    <property type="component" value="Unassembled WGS sequence"/>
</dbReference>
<protein>
    <submittedName>
        <fullName evidence="1">Bacillithiol biosynthesis deacetylase BshB1</fullName>
    </submittedName>
</protein>
<dbReference type="InterPro" id="IPR024078">
    <property type="entry name" value="LmbE-like_dom_sf"/>
</dbReference>
<evidence type="ECO:0000313" key="2">
    <source>
        <dbReference type="Proteomes" id="UP001595818"/>
    </source>
</evidence>
<keyword evidence="2" id="KW-1185">Reference proteome</keyword>
<dbReference type="InterPro" id="IPR003737">
    <property type="entry name" value="GlcNAc_PI_deacetylase-related"/>
</dbReference>
<gene>
    <name evidence="1" type="primary">bshB1</name>
    <name evidence="1" type="ORF">ACFPFU_12035</name>
</gene>
<dbReference type="Gene3D" id="3.40.50.10320">
    <property type="entry name" value="LmbE-like"/>
    <property type="match status" value="1"/>
</dbReference>
<dbReference type="PANTHER" id="PTHR12993">
    <property type="entry name" value="N-ACETYLGLUCOSAMINYL-PHOSPHATIDYLINOSITOL DE-N-ACETYLASE-RELATED"/>
    <property type="match status" value="1"/>
</dbReference>
<accession>A0ABV9T1C2</accession>
<proteinExistence type="predicted"/>
<comment type="caution">
    <text evidence="1">The sequence shown here is derived from an EMBL/GenBank/DDBJ whole genome shotgun (WGS) entry which is preliminary data.</text>
</comment>
<dbReference type="EMBL" id="JBHSJJ010000006">
    <property type="protein sequence ID" value="MFC4872419.1"/>
    <property type="molecule type" value="Genomic_DNA"/>
</dbReference>
<dbReference type="RefSeq" id="WP_377064796.1">
    <property type="nucleotide sequence ID" value="NZ_JBHSJJ010000006.1"/>
</dbReference>
<reference evidence="2" key="1">
    <citation type="journal article" date="2019" name="Int. J. Syst. Evol. Microbiol.">
        <title>The Global Catalogue of Microorganisms (GCM) 10K type strain sequencing project: providing services to taxonomists for standard genome sequencing and annotation.</title>
        <authorList>
            <consortium name="The Broad Institute Genomics Platform"/>
            <consortium name="The Broad Institute Genome Sequencing Center for Infectious Disease"/>
            <person name="Wu L."/>
            <person name="Ma J."/>
        </authorList>
    </citation>
    <scope>NUCLEOTIDE SEQUENCE [LARGE SCALE GENOMIC DNA]</scope>
    <source>
        <strain evidence="2">CGMCC 4.7466</strain>
    </source>
</reference>
<evidence type="ECO:0000313" key="1">
    <source>
        <dbReference type="EMBL" id="MFC4872419.1"/>
    </source>
</evidence>
<dbReference type="Pfam" id="PF02585">
    <property type="entry name" value="PIG-L"/>
    <property type="match status" value="1"/>
</dbReference>
<dbReference type="InterPro" id="IPR023842">
    <property type="entry name" value="Bacillithiol_biosynth_BshB1"/>
</dbReference>
<dbReference type="SUPFAM" id="SSF102588">
    <property type="entry name" value="LmbE-like"/>
    <property type="match status" value="1"/>
</dbReference>
<name>A0ABV9T1C2_9BACT</name>
<organism evidence="1 2">
    <name type="scientific">Negadavirga shengliensis</name>
    <dbReference type="NCBI Taxonomy" id="1389218"/>
    <lineage>
        <taxon>Bacteria</taxon>
        <taxon>Pseudomonadati</taxon>
        <taxon>Bacteroidota</taxon>
        <taxon>Cytophagia</taxon>
        <taxon>Cytophagales</taxon>
        <taxon>Cyclobacteriaceae</taxon>
        <taxon>Negadavirga</taxon>
    </lineage>
</organism>
<sequence length="240" mass="27049">MSVKLDILAIASHPDDAELSCSGTIASHIAKGYKVGILDLTKGEMGTRGTPELRLLESDRAAAILGLSMRENLGFKDVFFDNDREHQVEIAKILRKYQPEMVLANAVTDRHPDHGKGASLASKACFVSGLRKIETSVEGEKQQPWRPKVIYHYIQNNYIEPDVVVDISAFWDKKKASILAFKSQFYDPHNQEPESFISRPEFLDFIEARAREMGHKINAKYGEGFTVERVPGIRDLFDLI</sequence>
<dbReference type="NCBIfam" id="TIGR04001">
    <property type="entry name" value="thiol_BshB1"/>
    <property type="match status" value="1"/>
</dbReference>